<organism evidence="9 10">
    <name type="scientific">Pichia kluyveri</name>
    <name type="common">Yeast</name>
    <dbReference type="NCBI Taxonomy" id="36015"/>
    <lineage>
        <taxon>Eukaryota</taxon>
        <taxon>Fungi</taxon>
        <taxon>Dikarya</taxon>
        <taxon>Ascomycota</taxon>
        <taxon>Saccharomycotina</taxon>
        <taxon>Pichiomycetes</taxon>
        <taxon>Pichiales</taxon>
        <taxon>Pichiaceae</taxon>
        <taxon>Pichia</taxon>
    </lineage>
</organism>
<comment type="caution">
    <text evidence="9">The sequence shown here is derived from an EMBL/GenBank/DDBJ whole genome shotgun (WGS) entry which is preliminary data.</text>
</comment>
<evidence type="ECO:0000259" key="8">
    <source>
        <dbReference type="Pfam" id="PF06148"/>
    </source>
</evidence>
<proteinExistence type="predicted"/>
<reference evidence="9 10" key="1">
    <citation type="journal article" date="2023" name="Elife">
        <title>Identification of key yeast species and microbe-microbe interactions impacting larval growth of Drosophila in the wild.</title>
        <authorList>
            <person name="Mure A."/>
            <person name="Sugiura Y."/>
            <person name="Maeda R."/>
            <person name="Honda K."/>
            <person name="Sakurai N."/>
            <person name="Takahashi Y."/>
            <person name="Watada M."/>
            <person name="Katoh T."/>
            <person name="Gotoh A."/>
            <person name="Gotoh Y."/>
            <person name="Taniguchi I."/>
            <person name="Nakamura K."/>
            <person name="Hayashi T."/>
            <person name="Katayama T."/>
            <person name="Uemura T."/>
            <person name="Hattori Y."/>
        </authorList>
    </citation>
    <scope>NUCLEOTIDE SEQUENCE [LARGE SCALE GENOMIC DNA]</scope>
    <source>
        <strain evidence="9 10">PK-24</strain>
    </source>
</reference>
<keyword evidence="4" id="KW-0653">Protein transport</keyword>
<sequence length="243" mass="28857">MSEIEYDDDESTVSFELYEDGYYRDKIIREIKEEGEEFEVGSFLLKYYKYRELGDLSKGFGSLIEGINEELIELVNENYLNFIKLGKSIDGSLDLIHDNKIDISEYLKNLKLSNENIDKSTTNINKLNNYRFELNEMKVFISRLIKLNKMIEWFDKLCLQFDANERSGDMILELVGVYLGINKMMNSIKFIEENIIFDNMVKKMNALRVEFKSLLKNYLDKFRDLDNDEVFQVFKMYQLVKDI</sequence>
<evidence type="ECO:0000256" key="1">
    <source>
        <dbReference type="ARBA" id="ARBA00004395"/>
    </source>
</evidence>
<evidence type="ECO:0000313" key="10">
    <source>
        <dbReference type="Proteomes" id="UP001378960"/>
    </source>
</evidence>
<evidence type="ECO:0000256" key="7">
    <source>
        <dbReference type="ARBA" id="ARBA00031344"/>
    </source>
</evidence>
<dbReference type="GO" id="GO:0000139">
    <property type="term" value="C:Golgi membrane"/>
    <property type="evidence" value="ECO:0007669"/>
    <property type="project" value="UniProtKB-SubCell"/>
</dbReference>
<dbReference type="AlphaFoldDB" id="A0AAV5R092"/>
<dbReference type="EMBL" id="BTGB01000001">
    <property type="protein sequence ID" value="GMM44059.1"/>
    <property type="molecule type" value="Genomic_DNA"/>
</dbReference>
<evidence type="ECO:0000256" key="2">
    <source>
        <dbReference type="ARBA" id="ARBA00020977"/>
    </source>
</evidence>
<feature type="domain" description="Conserved oligomeric Golgi complex subunit 2 N-terminal" evidence="8">
    <location>
        <begin position="36"/>
        <end position="91"/>
    </location>
</feature>
<dbReference type="GO" id="GO:0015031">
    <property type="term" value="P:protein transport"/>
    <property type="evidence" value="ECO:0007669"/>
    <property type="project" value="UniProtKB-KW"/>
</dbReference>
<evidence type="ECO:0000256" key="5">
    <source>
        <dbReference type="ARBA" id="ARBA00023034"/>
    </source>
</evidence>
<evidence type="ECO:0000313" key="9">
    <source>
        <dbReference type="EMBL" id="GMM44059.1"/>
    </source>
</evidence>
<evidence type="ECO:0000256" key="3">
    <source>
        <dbReference type="ARBA" id="ARBA00022448"/>
    </source>
</evidence>
<evidence type="ECO:0000256" key="4">
    <source>
        <dbReference type="ARBA" id="ARBA00022927"/>
    </source>
</evidence>
<gene>
    <name evidence="9" type="ORF">DAPK24_006340</name>
</gene>
<name>A0AAV5R092_PICKL</name>
<keyword evidence="6" id="KW-0472">Membrane</keyword>
<accession>A0AAV5R092</accession>
<dbReference type="InterPro" id="IPR024602">
    <property type="entry name" value="COG_su2_N"/>
</dbReference>
<keyword evidence="10" id="KW-1185">Reference proteome</keyword>
<keyword evidence="3" id="KW-0813">Transport</keyword>
<keyword evidence="5" id="KW-0333">Golgi apparatus</keyword>
<evidence type="ECO:0000256" key="6">
    <source>
        <dbReference type="ARBA" id="ARBA00023136"/>
    </source>
</evidence>
<protein>
    <recommendedName>
        <fullName evidence="2">Conserved oligomeric Golgi complex subunit 2</fullName>
    </recommendedName>
    <alternativeName>
        <fullName evidence="7">Component of oligomeric Golgi complex 2</fullName>
    </alternativeName>
</protein>
<dbReference type="Proteomes" id="UP001378960">
    <property type="component" value="Unassembled WGS sequence"/>
</dbReference>
<comment type="subcellular location">
    <subcellularLocation>
        <location evidence="1">Golgi apparatus membrane</location>
        <topology evidence="1">Peripheral membrane protein</topology>
    </subcellularLocation>
</comment>
<dbReference type="Pfam" id="PF06148">
    <property type="entry name" value="COG2_N"/>
    <property type="match status" value="1"/>
</dbReference>